<evidence type="ECO:0000256" key="4">
    <source>
        <dbReference type="ARBA" id="ARBA00022737"/>
    </source>
</evidence>
<sequence>MLVISVLGVSYRMFAEVKYTQSGNSILILYTDDAIKKLVPTTAIITTGTTCLIHVVFDLATLMKFRKLWQQITSKQSSTYNIKEVQLFTYDSPTLSYLPVSSASCDNTLETLQKSSSSAFLNNSYILGPRSSTQLPDYTPRTPIYSPLSPSYSPLSPSYSPLSPSYSPLNPRYTPTSPKNVQNLY</sequence>
<dbReference type="GO" id="GO:0046872">
    <property type="term" value="F:metal ion binding"/>
    <property type="evidence" value="ECO:0007669"/>
    <property type="project" value="UniProtKB-KW"/>
</dbReference>
<evidence type="ECO:0000256" key="2">
    <source>
        <dbReference type="ARBA" id="ARBA00022553"/>
    </source>
</evidence>
<evidence type="ECO:0000313" key="10">
    <source>
        <dbReference type="Proteomes" id="UP000887540"/>
    </source>
</evidence>
<dbReference type="Proteomes" id="UP000887540">
    <property type="component" value="Unplaced"/>
</dbReference>
<keyword evidence="6" id="KW-0238">DNA-binding</keyword>
<evidence type="ECO:0000256" key="3">
    <source>
        <dbReference type="ARBA" id="ARBA00022723"/>
    </source>
</evidence>
<dbReference type="InterPro" id="IPR000684">
    <property type="entry name" value="RNA_pol_II_repeat_euk"/>
</dbReference>
<evidence type="ECO:0000256" key="5">
    <source>
        <dbReference type="ARBA" id="ARBA00022833"/>
    </source>
</evidence>
<comment type="subcellular location">
    <subcellularLocation>
        <location evidence="1">Nucleus</location>
    </subcellularLocation>
</comment>
<keyword evidence="2" id="KW-0597">Phosphoprotein</keyword>
<evidence type="ECO:0000256" key="8">
    <source>
        <dbReference type="ARBA" id="ARBA00023242"/>
    </source>
</evidence>
<dbReference type="AlphaFoldDB" id="A0A914CPH7"/>
<keyword evidence="8" id="KW-0539">Nucleus</keyword>
<organism evidence="10 11">
    <name type="scientific">Acrobeloides nanus</name>
    <dbReference type="NCBI Taxonomy" id="290746"/>
    <lineage>
        <taxon>Eukaryota</taxon>
        <taxon>Metazoa</taxon>
        <taxon>Ecdysozoa</taxon>
        <taxon>Nematoda</taxon>
        <taxon>Chromadorea</taxon>
        <taxon>Rhabditida</taxon>
        <taxon>Tylenchina</taxon>
        <taxon>Cephalobomorpha</taxon>
        <taxon>Cephaloboidea</taxon>
        <taxon>Cephalobidae</taxon>
        <taxon>Acrobeloides</taxon>
    </lineage>
</organism>
<dbReference type="GO" id="GO:0005634">
    <property type="term" value="C:nucleus"/>
    <property type="evidence" value="ECO:0007669"/>
    <property type="project" value="UniProtKB-SubCell"/>
</dbReference>
<feature type="region of interest" description="Disordered" evidence="9">
    <location>
        <begin position="163"/>
        <end position="185"/>
    </location>
</feature>
<keyword evidence="7" id="KW-0804">Transcription</keyword>
<evidence type="ECO:0000313" key="11">
    <source>
        <dbReference type="WBParaSite" id="ACRNAN_scaffold12557.g20216.t1"/>
    </source>
</evidence>
<keyword evidence="5" id="KW-0862">Zinc</keyword>
<keyword evidence="10" id="KW-1185">Reference proteome</keyword>
<protein>
    <submittedName>
        <fullName evidence="11">Uncharacterized protein</fullName>
    </submittedName>
</protein>
<evidence type="ECO:0000256" key="9">
    <source>
        <dbReference type="SAM" id="MobiDB-lite"/>
    </source>
</evidence>
<proteinExistence type="predicted"/>
<keyword evidence="4" id="KW-0677">Repeat</keyword>
<evidence type="ECO:0000256" key="7">
    <source>
        <dbReference type="ARBA" id="ARBA00023163"/>
    </source>
</evidence>
<feature type="compositionally biased region" description="Polar residues" evidence="9">
    <location>
        <begin position="173"/>
        <end position="185"/>
    </location>
</feature>
<dbReference type="GO" id="GO:0006366">
    <property type="term" value="P:transcription by RNA polymerase II"/>
    <property type="evidence" value="ECO:0007669"/>
    <property type="project" value="InterPro"/>
</dbReference>
<evidence type="ECO:0000256" key="6">
    <source>
        <dbReference type="ARBA" id="ARBA00023125"/>
    </source>
</evidence>
<evidence type="ECO:0000256" key="1">
    <source>
        <dbReference type="ARBA" id="ARBA00004123"/>
    </source>
</evidence>
<dbReference type="PROSITE" id="PS00115">
    <property type="entry name" value="RNA_POL_II_REPEAT"/>
    <property type="match status" value="1"/>
</dbReference>
<name>A0A914CPH7_9BILA</name>
<reference evidence="11" key="1">
    <citation type="submission" date="2022-11" db="UniProtKB">
        <authorList>
            <consortium name="WormBaseParasite"/>
        </authorList>
    </citation>
    <scope>IDENTIFICATION</scope>
</reference>
<dbReference type="GO" id="GO:0003677">
    <property type="term" value="F:DNA binding"/>
    <property type="evidence" value="ECO:0007669"/>
    <property type="project" value="UniProtKB-KW"/>
</dbReference>
<accession>A0A914CPH7</accession>
<dbReference type="WBParaSite" id="ACRNAN_scaffold12557.g20216.t1">
    <property type="protein sequence ID" value="ACRNAN_scaffold12557.g20216.t1"/>
    <property type="gene ID" value="ACRNAN_scaffold12557.g20216"/>
</dbReference>
<keyword evidence="3" id="KW-0479">Metal-binding</keyword>